<dbReference type="AlphaFoldDB" id="A0A9D4AAB1"/>
<comment type="caution">
    <text evidence="1">The sequence shown here is derived from an EMBL/GenBank/DDBJ whole genome shotgun (WGS) entry which is preliminary data.</text>
</comment>
<name>A0A9D4AAB1_9ROSI</name>
<dbReference type="Proteomes" id="UP000828251">
    <property type="component" value="Unassembled WGS sequence"/>
</dbReference>
<organism evidence="1 2">
    <name type="scientific">Gossypium stocksii</name>
    <dbReference type="NCBI Taxonomy" id="47602"/>
    <lineage>
        <taxon>Eukaryota</taxon>
        <taxon>Viridiplantae</taxon>
        <taxon>Streptophyta</taxon>
        <taxon>Embryophyta</taxon>
        <taxon>Tracheophyta</taxon>
        <taxon>Spermatophyta</taxon>
        <taxon>Magnoliopsida</taxon>
        <taxon>eudicotyledons</taxon>
        <taxon>Gunneridae</taxon>
        <taxon>Pentapetalae</taxon>
        <taxon>rosids</taxon>
        <taxon>malvids</taxon>
        <taxon>Malvales</taxon>
        <taxon>Malvaceae</taxon>
        <taxon>Malvoideae</taxon>
        <taxon>Gossypium</taxon>
    </lineage>
</organism>
<protein>
    <submittedName>
        <fullName evidence="1">Uncharacterized protein</fullName>
    </submittedName>
</protein>
<evidence type="ECO:0000313" key="1">
    <source>
        <dbReference type="EMBL" id="KAH1106437.1"/>
    </source>
</evidence>
<keyword evidence="2" id="KW-1185">Reference proteome</keyword>
<evidence type="ECO:0000313" key="2">
    <source>
        <dbReference type="Proteomes" id="UP000828251"/>
    </source>
</evidence>
<gene>
    <name evidence="1" type="ORF">J1N35_010205</name>
</gene>
<reference evidence="1 2" key="1">
    <citation type="journal article" date="2021" name="Plant Biotechnol. J.">
        <title>Multi-omics assisted identification of the key and species-specific regulatory components of drought-tolerant mechanisms in Gossypium stocksii.</title>
        <authorList>
            <person name="Yu D."/>
            <person name="Ke L."/>
            <person name="Zhang D."/>
            <person name="Wu Y."/>
            <person name="Sun Y."/>
            <person name="Mei J."/>
            <person name="Sun J."/>
            <person name="Sun Y."/>
        </authorList>
    </citation>
    <scope>NUCLEOTIDE SEQUENCE [LARGE SCALE GENOMIC DNA]</scope>
    <source>
        <strain evidence="2">cv. E1</strain>
        <tissue evidence="1">Leaf</tissue>
    </source>
</reference>
<sequence length="79" mass="8558">MVFARRVGTTTVIKAELCWGGGVFDGLNTARLIGAQKGNPADVEAEWGSEGCAYLKRRQSASGYDREFSTIKKLGISFL</sequence>
<proteinExistence type="predicted"/>
<accession>A0A9D4AAB1</accession>
<dbReference type="EMBL" id="JAIQCV010000004">
    <property type="protein sequence ID" value="KAH1106437.1"/>
    <property type="molecule type" value="Genomic_DNA"/>
</dbReference>